<keyword evidence="5" id="KW-0378">Hydrolase</keyword>
<dbReference type="EMBL" id="JBJYXY010000001">
    <property type="protein sequence ID" value="MFN2974707.1"/>
    <property type="molecule type" value="Genomic_DNA"/>
</dbReference>
<dbReference type="Proteomes" id="UP001634747">
    <property type="component" value="Unassembled WGS sequence"/>
</dbReference>
<sequence length="401" mass="43671">MNVRYYEVTPAQRHRQAVSFGMRFGLAWMALLLIAGVAAMFAQDTAQPHAAGGSTNAWLGPWTRASDQPVIAPRPASVFNDPVSGAPVHWEALHTFNPAAIVRNGRIYVLYRAEDNSGDMAIGGHVSRLGLASSADGIHFDRMPEPVLYPAKDDQQSREVPGGVEDPRLVERPGGGYVLTYTQWSRARQSYSVGIATSDDLVHWQKHGPAFQGALGGRYNELKYKSAGMVTEVRDGRLVAAKIRGKFWMFWGEIEVGLASSDDLVHWTPVEDSPGKPHVVLRARPGKADSAFPETGPPPVLTSRGVVMLYNAKNAQGAGGQPGLQPGTYSVEEALWSAEDLTRLLDRTETPVFQPELPFERSGQYAAGTTFAEGLVLFQGKWWMYYGCADSFVGVATAPAR</sequence>
<organism evidence="5 6">
    <name type="scientific">Terriglobus aquaticus</name>
    <dbReference type="NCBI Taxonomy" id="940139"/>
    <lineage>
        <taxon>Bacteria</taxon>
        <taxon>Pseudomonadati</taxon>
        <taxon>Acidobacteriota</taxon>
        <taxon>Terriglobia</taxon>
        <taxon>Terriglobales</taxon>
        <taxon>Acidobacteriaceae</taxon>
        <taxon>Terriglobus</taxon>
    </lineage>
</organism>
<comment type="caution">
    <text evidence="5">The sequence shown here is derived from an EMBL/GenBank/DDBJ whole genome shotgun (WGS) entry which is preliminary data.</text>
</comment>
<dbReference type="Gene3D" id="2.115.10.20">
    <property type="entry name" value="Glycosyl hydrolase domain, family 43"/>
    <property type="match status" value="1"/>
</dbReference>
<comment type="similarity">
    <text evidence="3">Belongs to the glycosyl hydrolase 130 family.</text>
</comment>
<dbReference type="PANTHER" id="PTHR34106">
    <property type="entry name" value="GLYCOSIDASE"/>
    <property type="match status" value="1"/>
</dbReference>
<dbReference type="PANTHER" id="PTHR34106:SF5">
    <property type="entry name" value="GLYCOSIDASE"/>
    <property type="match status" value="1"/>
</dbReference>
<keyword evidence="1" id="KW-0328">Glycosyltransferase</keyword>
<evidence type="ECO:0000256" key="4">
    <source>
        <dbReference type="SAM" id="Phobius"/>
    </source>
</evidence>
<dbReference type="RefSeq" id="WP_263413737.1">
    <property type="nucleotide sequence ID" value="NZ_BAABBH010000001.1"/>
</dbReference>
<evidence type="ECO:0000256" key="1">
    <source>
        <dbReference type="ARBA" id="ARBA00022676"/>
    </source>
</evidence>
<keyword evidence="6" id="KW-1185">Reference proteome</keyword>
<keyword evidence="4" id="KW-1133">Transmembrane helix</keyword>
<dbReference type="PIRSF" id="PIRSF016202">
    <property type="entry name" value="PH1107"/>
    <property type="match status" value="1"/>
</dbReference>
<dbReference type="GO" id="GO:0016787">
    <property type="term" value="F:hydrolase activity"/>
    <property type="evidence" value="ECO:0007669"/>
    <property type="project" value="UniProtKB-KW"/>
</dbReference>
<dbReference type="CDD" id="cd18610">
    <property type="entry name" value="GH130_BT3780-like"/>
    <property type="match status" value="1"/>
</dbReference>
<feature type="transmembrane region" description="Helical" evidence="4">
    <location>
        <begin position="20"/>
        <end position="42"/>
    </location>
</feature>
<dbReference type="Pfam" id="PF04041">
    <property type="entry name" value="Glyco_hydro_130"/>
    <property type="match status" value="1"/>
</dbReference>
<proteinExistence type="inferred from homology"/>
<gene>
    <name evidence="5" type="ORF">ACK2TP_02940</name>
</gene>
<evidence type="ECO:0000313" key="5">
    <source>
        <dbReference type="EMBL" id="MFN2974707.1"/>
    </source>
</evidence>
<keyword evidence="4" id="KW-0812">Transmembrane</keyword>
<keyword evidence="2" id="KW-0808">Transferase</keyword>
<dbReference type="InterPro" id="IPR007184">
    <property type="entry name" value="Mannoside_phosphorylase"/>
</dbReference>
<protein>
    <submittedName>
        <fullName evidence="5">Glycoside hydrolase family 130 protein</fullName>
    </submittedName>
</protein>
<accession>A0ABW9KHZ1</accession>
<evidence type="ECO:0000313" key="6">
    <source>
        <dbReference type="Proteomes" id="UP001634747"/>
    </source>
</evidence>
<evidence type="ECO:0000256" key="2">
    <source>
        <dbReference type="ARBA" id="ARBA00022679"/>
    </source>
</evidence>
<name>A0ABW9KHZ1_9BACT</name>
<dbReference type="SUPFAM" id="SSF75005">
    <property type="entry name" value="Arabinanase/levansucrase/invertase"/>
    <property type="match status" value="1"/>
</dbReference>
<dbReference type="InterPro" id="IPR023296">
    <property type="entry name" value="Glyco_hydro_beta-prop_sf"/>
</dbReference>
<reference evidence="5 6" key="1">
    <citation type="submission" date="2024-12" db="EMBL/GenBank/DDBJ databases">
        <authorList>
            <person name="Lee Y."/>
        </authorList>
    </citation>
    <scope>NUCLEOTIDE SEQUENCE [LARGE SCALE GENOMIC DNA]</scope>
    <source>
        <strain evidence="5 6">03SUJ4</strain>
    </source>
</reference>
<keyword evidence="4" id="KW-0472">Membrane</keyword>
<evidence type="ECO:0000256" key="3">
    <source>
        <dbReference type="ARBA" id="ARBA00024356"/>
    </source>
</evidence>